<feature type="compositionally biased region" description="Low complexity" evidence="1">
    <location>
        <begin position="336"/>
        <end position="348"/>
    </location>
</feature>
<dbReference type="InterPro" id="IPR050650">
    <property type="entry name" value="Type-II_Cytokine-TF_Rcpt"/>
</dbReference>
<dbReference type="GO" id="GO:0004896">
    <property type="term" value="F:cytokine receptor activity"/>
    <property type="evidence" value="ECO:0007669"/>
    <property type="project" value="TreeGrafter"/>
</dbReference>
<evidence type="ECO:0000259" key="4">
    <source>
        <dbReference type="Pfam" id="PF01108"/>
    </source>
</evidence>
<dbReference type="InterPro" id="IPR015373">
    <property type="entry name" value="Interferon/interleukin_rcp_dom"/>
</dbReference>
<keyword evidence="6" id="KW-1185">Reference proteome</keyword>
<dbReference type="GO" id="GO:0005886">
    <property type="term" value="C:plasma membrane"/>
    <property type="evidence" value="ECO:0007669"/>
    <property type="project" value="TreeGrafter"/>
</dbReference>
<dbReference type="Proteomes" id="UP000515152">
    <property type="component" value="Chromosome 15"/>
</dbReference>
<feature type="transmembrane region" description="Helical" evidence="2">
    <location>
        <begin position="236"/>
        <end position="265"/>
    </location>
</feature>
<feature type="signal peptide" evidence="3">
    <location>
        <begin position="1"/>
        <end position="19"/>
    </location>
</feature>
<dbReference type="PANTHER" id="PTHR20859">
    <property type="entry name" value="INTERFERON/INTERLEUKIN RECEPTOR"/>
    <property type="match status" value="1"/>
</dbReference>
<keyword evidence="3" id="KW-0732">Signal</keyword>
<dbReference type="OrthoDB" id="9909056at2759"/>
<feature type="compositionally biased region" description="Acidic residues" evidence="1">
    <location>
        <begin position="362"/>
        <end position="374"/>
    </location>
</feature>
<dbReference type="KEGG" id="char:105901202"/>
<feature type="region of interest" description="Disordered" evidence="1">
    <location>
        <begin position="315"/>
        <end position="434"/>
    </location>
</feature>
<dbReference type="Pfam" id="PF01108">
    <property type="entry name" value="Tissue_fac"/>
    <property type="match status" value="1"/>
</dbReference>
<evidence type="ECO:0000256" key="1">
    <source>
        <dbReference type="SAM" id="MobiDB-lite"/>
    </source>
</evidence>
<keyword evidence="7" id="KW-0675">Receptor</keyword>
<feature type="domain" description="Fibronectin type-III" evidence="4">
    <location>
        <begin position="6"/>
        <end position="108"/>
    </location>
</feature>
<dbReference type="RefSeq" id="XP_042565873.1">
    <property type="nucleotide sequence ID" value="XM_042709939.1"/>
</dbReference>
<reference evidence="7" key="1">
    <citation type="submission" date="2025-08" db="UniProtKB">
        <authorList>
            <consortium name="RefSeq"/>
        </authorList>
    </citation>
    <scope>IDENTIFICATION</scope>
</reference>
<dbReference type="AlphaFoldDB" id="A0A8M1KTU0"/>
<feature type="compositionally biased region" description="Polar residues" evidence="1">
    <location>
        <begin position="422"/>
        <end position="432"/>
    </location>
</feature>
<organism evidence="6 7">
    <name type="scientific">Clupea harengus</name>
    <name type="common">Atlantic herring</name>
    <dbReference type="NCBI Taxonomy" id="7950"/>
    <lineage>
        <taxon>Eukaryota</taxon>
        <taxon>Metazoa</taxon>
        <taxon>Chordata</taxon>
        <taxon>Craniata</taxon>
        <taxon>Vertebrata</taxon>
        <taxon>Euteleostomi</taxon>
        <taxon>Actinopterygii</taxon>
        <taxon>Neopterygii</taxon>
        <taxon>Teleostei</taxon>
        <taxon>Clupei</taxon>
        <taxon>Clupeiformes</taxon>
        <taxon>Clupeoidei</taxon>
        <taxon>Clupeidae</taxon>
        <taxon>Clupea</taxon>
    </lineage>
</organism>
<dbReference type="GeneID" id="105901202"/>
<evidence type="ECO:0000259" key="5">
    <source>
        <dbReference type="Pfam" id="PF09294"/>
    </source>
</evidence>
<feature type="compositionally biased region" description="Polar residues" evidence="1">
    <location>
        <begin position="349"/>
        <end position="360"/>
    </location>
</feature>
<name>A0A8M1KTU0_CLUHA</name>
<evidence type="ECO:0000313" key="6">
    <source>
        <dbReference type="Proteomes" id="UP000515152"/>
    </source>
</evidence>
<dbReference type="PANTHER" id="PTHR20859:SF86">
    <property type="entry name" value="INTERLEUKIN-20 RECEPTOR SUBUNIT ALPHA"/>
    <property type="match status" value="1"/>
</dbReference>
<dbReference type="Pfam" id="PF09294">
    <property type="entry name" value="Interfer-bind"/>
    <property type="match status" value="1"/>
</dbReference>
<gene>
    <name evidence="7" type="primary">il20ra</name>
</gene>
<dbReference type="CTD" id="53832"/>
<keyword evidence="2" id="KW-0472">Membrane</keyword>
<evidence type="ECO:0000313" key="7">
    <source>
        <dbReference type="RefSeq" id="XP_042565873.1"/>
    </source>
</evidence>
<feature type="compositionally biased region" description="Low complexity" evidence="1">
    <location>
        <begin position="406"/>
        <end position="417"/>
    </location>
</feature>
<evidence type="ECO:0000256" key="3">
    <source>
        <dbReference type="SAM" id="SignalP"/>
    </source>
</evidence>
<evidence type="ECO:0000256" key="2">
    <source>
        <dbReference type="SAM" id="Phobius"/>
    </source>
</evidence>
<protein>
    <submittedName>
        <fullName evidence="7">Interleukin-20 receptor subunit alpha</fullName>
    </submittedName>
</protein>
<keyword evidence="2" id="KW-0812">Transmembrane</keyword>
<keyword evidence="2" id="KW-1133">Transmembrane helix</keyword>
<feature type="chain" id="PRO_5035436474" evidence="3">
    <location>
        <begin position="20"/>
        <end position="514"/>
    </location>
</feature>
<accession>A0A8M1KTU0</accession>
<sequence length="514" mass="57593">MLNIYLPVFTLLALHMTDSTTIAPPEGVHFNSTNLCNVVVWKPGVEGTRYSVAYAIYGDEDKAVGGQVAWREVKHCTRILQSSCDLSDQTHNLDDDYYARVRAVSDSGVTSNWMTTLRFYPRTDTALGPPQLAVHVNGNILDIKLKGPMRWKNKHMKKERPLKNIFTGYNISVYDNTNRQVRQIITQNQSYRLGSLVYDTMYCISAGTYSQHIPVKSHATEWHCVTTPTDPFKERMLLVILGGLLPSAISLFGLILVSCLVYHYIFGNKQKQPHSTVILPREPEVAIIDFNINIIKPMLQPALIHSGDEWEKLLPTIQPPQHPQQPREALEPQPPSYASQQPPASASPVYNSQSWQSSGSVGEDDVQEVEDEMPPDYGFVVHQPPEESRGTGFDSPVLPQPPVTPVTPETPGTGTNPYKMRNGSSCQSACQSDTDEHGPTLIDWNPSTGILHIPDLNPMLVRCEAEEEEEVDVSIPRDIFSSLVVRQPSQESCEPEDDLFQMETAWQLQVNMEE</sequence>
<proteinExistence type="predicted"/>
<dbReference type="InterPro" id="IPR003961">
    <property type="entry name" value="FN3_dom"/>
</dbReference>
<feature type="domain" description="Interferon/interleukin receptor" evidence="5">
    <location>
        <begin position="125"/>
        <end position="228"/>
    </location>
</feature>